<feature type="compositionally biased region" description="Basic and acidic residues" evidence="1">
    <location>
        <begin position="305"/>
        <end position="315"/>
    </location>
</feature>
<name>A0A0S4JJK2_BODSA</name>
<sequence>MAVRRVRLSGTFSSNCCCNTALRHSGGSAARRQGVVKQWHPFERRGVIVEEGTGITFTIPNTRAFETVLPTHLRDLVGAKVSFTVPSDGSGSTSPRKEGEYRDVGTDRVTIRRKSDDVYSEVFRRPPPKVDLLAAFRVPVPDEKKNANAVTPTTPTVPAPPAPSRYDDAEALPSDDRLPWQRKKSAAATSSTASAEPQLAVDILIDMATVPLPSAERQKEDSERSYLRDGVVPATHLKDLRSTTLLNETQLTRLRQLSGFKTTASDAPGKEGHIKGITDLPLVSTTVAAAAESSTIAAQQQPKQDPAKKEVTVQRDTTEQVGTIVAWSSIHRTGLALLGTHDDSAPVPIVSSTQAKGTYVIRNVEAFQSAMPSSLTLVGRKIRFIGVRYSDLPQQVFAEDIVIDGNLDYTMRVSPEMQGNTKEALRAAAKKEKYQALILDSPSDSSMDADPDAWYRDNIPTTAVYGVLTRWSGGQGTVEIGSGKTYFVDSAAEFLQLVDSSSSHIRGAVVTFEVNADSPRFARRINVLTLSSRSDTQGTPKPLALRQPNSKATDDRAEASTAGEAPQGAEWLKGFLVSWSPTETQGIIQGDDGNRYLLRDALENVKDYKDRAVHLISKGRRVSFVRLSESGFVACHVIVEEGEADEETVRKAVLEAEQKEPLRTVDGNMSEAVASPLSTGYWMSKLEKVGFDVSEVKKRQESVIPPDLLEGDDDPLLDTKEALSKDRWFNDKDKNKKLPGSEVRPGDIAQMSPTAMVNLAAKIRNPEKLEKMKDKYFNQLSEEMKEHAWKQAKEMAPRYGKRIREAREVGQEPTFHFY</sequence>
<dbReference type="AlphaFoldDB" id="A0A0S4JJK2"/>
<protein>
    <submittedName>
        <fullName evidence="2">Uncharacterized protein</fullName>
    </submittedName>
</protein>
<gene>
    <name evidence="2" type="ORF">BSAL_33755</name>
</gene>
<dbReference type="OrthoDB" id="272445at2759"/>
<feature type="region of interest" description="Disordered" evidence="1">
    <location>
        <begin position="532"/>
        <end position="565"/>
    </location>
</feature>
<dbReference type="VEuPathDB" id="TriTrypDB:BSAL_33755"/>
<feature type="region of interest" description="Disordered" evidence="1">
    <location>
        <begin position="296"/>
        <end position="315"/>
    </location>
</feature>
<evidence type="ECO:0000256" key="1">
    <source>
        <dbReference type="SAM" id="MobiDB-lite"/>
    </source>
</evidence>
<feature type="compositionally biased region" description="Low complexity" evidence="1">
    <location>
        <begin position="186"/>
        <end position="195"/>
    </location>
</feature>
<proteinExistence type="predicted"/>
<evidence type="ECO:0000313" key="3">
    <source>
        <dbReference type="Proteomes" id="UP000051952"/>
    </source>
</evidence>
<feature type="region of interest" description="Disordered" evidence="1">
    <location>
        <begin position="84"/>
        <end position="103"/>
    </location>
</feature>
<feature type="region of interest" description="Disordered" evidence="1">
    <location>
        <begin position="144"/>
        <end position="195"/>
    </location>
</feature>
<keyword evidence="3" id="KW-1185">Reference proteome</keyword>
<feature type="compositionally biased region" description="Polar residues" evidence="1">
    <location>
        <begin position="84"/>
        <end position="94"/>
    </location>
</feature>
<dbReference type="Proteomes" id="UP000051952">
    <property type="component" value="Unassembled WGS sequence"/>
</dbReference>
<organism evidence="2 3">
    <name type="scientific">Bodo saltans</name>
    <name type="common">Flagellated protozoan</name>
    <dbReference type="NCBI Taxonomy" id="75058"/>
    <lineage>
        <taxon>Eukaryota</taxon>
        <taxon>Discoba</taxon>
        <taxon>Euglenozoa</taxon>
        <taxon>Kinetoplastea</taxon>
        <taxon>Metakinetoplastina</taxon>
        <taxon>Eubodonida</taxon>
        <taxon>Bodonidae</taxon>
        <taxon>Bodo</taxon>
    </lineage>
</organism>
<dbReference type="EMBL" id="CYKH01001961">
    <property type="protein sequence ID" value="CUG91725.1"/>
    <property type="molecule type" value="Genomic_DNA"/>
</dbReference>
<accession>A0A0S4JJK2</accession>
<dbReference type="OMA" id="KEMAPKY"/>
<reference evidence="3" key="1">
    <citation type="submission" date="2015-09" db="EMBL/GenBank/DDBJ databases">
        <authorList>
            <consortium name="Pathogen Informatics"/>
        </authorList>
    </citation>
    <scope>NUCLEOTIDE SEQUENCE [LARGE SCALE GENOMIC DNA]</scope>
    <source>
        <strain evidence="3">Lake Konstanz</strain>
    </source>
</reference>
<evidence type="ECO:0000313" key="2">
    <source>
        <dbReference type="EMBL" id="CUG91725.1"/>
    </source>
</evidence>